<evidence type="ECO:0000313" key="9">
    <source>
        <dbReference type="EMBL" id="CAB3377564.1"/>
    </source>
</evidence>
<feature type="transmembrane region" description="Helical" evidence="8">
    <location>
        <begin position="124"/>
        <end position="142"/>
    </location>
</feature>
<name>A0A8S1D9F1_9INSE</name>
<protein>
    <recommendedName>
        <fullName evidence="8">Gustatory receptor</fullName>
    </recommendedName>
</protein>
<dbReference type="OrthoDB" id="6769401at2759"/>
<sequence>MSRFLFGLLQVFIEIVYIFHSVNQFNVQYESHNFRMTVTAAFAMVNYFIDHLNVLSLIQLSQKIPKCIIFMIENFKFADKKLNFQFRDMWGIYALVTSSIMLAKIAFMIFGAANPRLPLSLSSRFVYCMMFVTEQLVSYVCLETKKRLVLLNELLRSDVEEKNFVRLTNLRAIFAALTDSQSALARLTQRFLLFDLSQAFMLVIVGAMNIYNHCAVADDPTINATWCMTSAVFGLDCAWRICFLAASCGCLQIEVSIFVSFAVYVKQKVDIDLQASKIASSESFRRTVTNMSSFVNRVADLCNTLALIEFCQQMPMVSRVALKSLLTFDAKMKFRPGLRFRALYCFRILLIVAEIAAKSGTQFIFFDMMKISFSLAPRLILIVNIIAENLLVTFNLEAYLRLEVLHKALKKSGPKRIQTLVDAFDAICDLQMHVAKCSGRLLFFDLTQQLFIIFMGILNFISICVQEINPMDVKVCVGNLGYAADCFFRFSLICWSCGSLVSKAEKTADLVSRLFRHGQDHKTTQELQAFLDLALSRKVTFSACGLFNVDLPLLFAAGGAVTSYVFLITQLNLVYFSAIRIYKLSAICLICGKVKTEAAETKNLVARLYRYDLKEETRNEINAFFELTLSHQLKFSASGFMDIDLQLLFQAGGAIVSYVVIILQF</sequence>
<evidence type="ECO:0000256" key="6">
    <source>
        <dbReference type="ARBA" id="ARBA00023170"/>
    </source>
</evidence>
<evidence type="ECO:0000256" key="8">
    <source>
        <dbReference type="RuleBase" id="RU363108"/>
    </source>
</evidence>
<keyword evidence="2 8" id="KW-1003">Cell membrane</keyword>
<comment type="caution">
    <text evidence="8">Lacks conserved residue(s) required for the propagation of feature annotation.</text>
</comment>
<dbReference type="PANTHER" id="PTHR21143:SF121">
    <property type="entry name" value="GUSTATORY AND ODORANT RECEPTOR 21A"/>
    <property type="match status" value="1"/>
</dbReference>
<feature type="transmembrane region" description="Helical" evidence="8">
    <location>
        <begin position="441"/>
        <end position="461"/>
    </location>
</feature>
<evidence type="ECO:0000256" key="7">
    <source>
        <dbReference type="ARBA" id="ARBA00023224"/>
    </source>
</evidence>
<dbReference type="InterPro" id="IPR013604">
    <property type="entry name" value="7TM_chemorcpt"/>
</dbReference>
<keyword evidence="3 8" id="KW-0812">Transmembrane</keyword>
<comment type="caution">
    <text evidence="9">The sequence shown here is derived from an EMBL/GenBank/DDBJ whole genome shotgun (WGS) entry which is preliminary data.</text>
</comment>
<dbReference type="EMBL" id="CADEPI010000147">
    <property type="protein sequence ID" value="CAB3377564.1"/>
    <property type="molecule type" value="Genomic_DNA"/>
</dbReference>
<gene>
    <name evidence="9" type="ORF">CLODIP_2_CD01348</name>
</gene>
<keyword evidence="6 8" id="KW-0675">Receptor</keyword>
<feature type="transmembrane region" description="Helical" evidence="8">
    <location>
        <begin position="238"/>
        <end position="265"/>
    </location>
</feature>
<dbReference type="GO" id="GO:0007165">
    <property type="term" value="P:signal transduction"/>
    <property type="evidence" value="ECO:0007669"/>
    <property type="project" value="UniProtKB-KW"/>
</dbReference>
<dbReference type="Proteomes" id="UP000494165">
    <property type="component" value="Unassembled WGS sequence"/>
</dbReference>
<dbReference type="AlphaFoldDB" id="A0A8S1D9F1"/>
<organism evidence="9 10">
    <name type="scientific">Cloeon dipterum</name>
    <dbReference type="NCBI Taxonomy" id="197152"/>
    <lineage>
        <taxon>Eukaryota</taxon>
        <taxon>Metazoa</taxon>
        <taxon>Ecdysozoa</taxon>
        <taxon>Arthropoda</taxon>
        <taxon>Hexapoda</taxon>
        <taxon>Insecta</taxon>
        <taxon>Pterygota</taxon>
        <taxon>Palaeoptera</taxon>
        <taxon>Ephemeroptera</taxon>
        <taxon>Pisciforma</taxon>
        <taxon>Baetidae</taxon>
        <taxon>Cloeon</taxon>
    </lineage>
</organism>
<keyword evidence="10" id="KW-1185">Reference proteome</keyword>
<feature type="transmembrane region" description="Helical" evidence="8">
    <location>
        <begin position="191"/>
        <end position="211"/>
    </location>
</feature>
<keyword evidence="5 8" id="KW-0472">Membrane</keyword>
<dbReference type="GO" id="GO:0030425">
    <property type="term" value="C:dendrite"/>
    <property type="evidence" value="ECO:0007669"/>
    <property type="project" value="TreeGrafter"/>
</dbReference>
<dbReference type="PANTHER" id="PTHR21143">
    <property type="entry name" value="INVERTEBRATE GUSTATORY RECEPTOR"/>
    <property type="match status" value="1"/>
</dbReference>
<feature type="transmembrane region" description="Helical" evidence="8">
    <location>
        <begin position="378"/>
        <end position="400"/>
    </location>
</feature>
<feature type="transmembrane region" description="Helical" evidence="8">
    <location>
        <begin position="90"/>
        <end position="112"/>
    </location>
</feature>
<proteinExistence type="inferred from homology"/>
<evidence type="ECO:0000313" key="10">
    <source>
        <dbReference type="Proteomes" id="UP000494165"/>
    </source>
</evidence>
<keyword evidence="7 8" id="KW-0807">Transducer</keyword>
<dbReference type="GO" id="GO:0043025">
    <property type="term" value="C:neuronal cell body"/>
    <property type="evidence" value="ECO:0007669"/>
    <property type="project" value="TreeGrafter"/>
</dbReference>
<evidence type="ECO:0000256" key="1">
    <source>
        <dbReference type="ARBA" id="ARBA00004651"/>
    </source>
</evidence>
<dbReference type="Pfam" id="PF08395">
    <property type="entry name" value="7tm_7"/>
    <property type="match status" value="1"/>
</dbReference>
<dbReference type="GO" id="GO:0005886">
    <property type="term" value="C:plasma membrane"/>
    <property type="evidence" value="ECO:0007669"/>
    <property type="project" value="UniProtKB-SubCell"/>
</dbReference>
<evidence type="ECO:0000256" key="5">
    <source>
        <dbReference type="ARBA" id="ARBA00023136"/>
    </source>
</evidence>
<dbReference type="GO" id="GO:0050909">
    <property type="term" value="P:sensory perception of taste"/>
    <property type="evidence" value="ECO:0007669"/>
    <property type="project" value="InterPro"/>
</dbReference>
<comment type="function">
    <text evidence="8">Gustatory receptor which mediates acceptance or avoidance behavior, depending on its substrates.</text>
</comment>
<feature type="transmembrane region" description="Helical" evidence="8">
    <location>
        <begin position="553"/>
        <end position="575"/>
    </location>
</feature>
<reference evidence="9 10" key="1">
    <citation type="submission" date="2020-04" db="EMBL/GenBank/DDBJ databases">
        <authorList>
            <person name="Alioto T."/>
            <person name="Alioto T."/>
            <person name="Gomez Garrido J."/>
        </authorList>
    </citation>
    <scope>NUCLEOTIDE SEQUENCE [LARGE SCALE GENOMIC DNA]</scope>
</reference>
<comment type="subcellular location">
    <subcellularLocation>
        <location evidence="1 8">Cell membrane</location>
        <topology evidence="1 8">Multi-pass membrane protein</topology>
    </subcellularLocation>
</comment>
<evidence type="ECO:0000256" key="3">
    <source>
        <dbReference type="ARBA" id="ARBA00022692"/>
    </source>
</evidence>
<comment type="similarity">
    <text evidence="8">Belongs to the insect chemoreceptor superfamily. Gustatory receptor (GR) family.</text>
</comment>
<feature type="transmembrane region" description="Helical" evidence="8">
    <location>
        <begin position="342"/>
        <end position="366"/>
    </location>
</feature>
<dbReference type="GO" id="GO:0030424">
    <property type="term" value="C:axon"/>
    <property type="evidence" value="ECO:0007669"/>
    <property type="project" value="TreeGrafter"/>
</dbReference>
<keyword evidence="4 8" id="KW-1133">Transmembrane helix</keyword>
<evidence type="ECO:0000256" key="2">
    <source>
        <dbReference type="ARBA" id="ARBA00022475"/>
    </source>
</evidence>
<evidence type="ECO:0000256" key="4">
    <source>
        <dbReference type="ARBA" id="ARBA00022989"/>
    </source>
</evidence>
<accession>A0A8S1D9F1</accession>